<name>A0A2J6SYY5_9HELO</name>
<dbReference type="Pfam" id="PF00096">
    <property type="entry name" value="zf-C2H2"/>
    <property type="match status" value="1"/>
</dbReference>
<proteinExistence type="predicted"/>
<dbReference type="Gene3D" id="3.30.160.60">
    <property type="entry name" value="Classic Zinc Finger"/>
    <property type="match status" value="2"/>
</dbReference>
<protein>
    <recommendedName>
        <fullName evidence="7">C2H2-type domain-containing protein</fullName>
    </recommendedName>
</protein>
<evidence type="ECO:0000256" key="5">
    <source>
        <dbReference type="PROSITE-ProRule" id="PRU00042"/>
    </source>
</evidence>
<dbReference type="GO" id="GO:0000981">
    <property type="term" value="F:DNA-binding transcription factor activity, RNA polymerase II-specific"/>
    <property type="evidence" value="ECO:0007669"/>
    <property type="project" value="TreeGrafter"/>
</dbReference>
<dbReference type="AlphaFoldDB" id="A0A2J6SYY5"/>
<keyword evidence="4" id="KW-0862">Zinc</keyword>
<evidence type="ECO:0000256" key="3">
    <source>
        <dbReference type="ARBA" id="ARBA00022771"/>
    </source>
</evidence>
<dbReference type="SMART" id="SM00355">
    <property type="entry name" value="ZnF_C2H2"/>
    <property type="match status" value="2"/>
</dbReference>
<dbReference type="EMBL" id="KZ613854">
    <property type="protein sequence ID" value="PMD55985.1"/>
    <property type="molecule type" value="Genomic_DNA"/>
</dbReference>
<dbReference type="GeneID" id="36583522"/>
<dbReference type="Proteomes" id="UP000235371">
    <property type="component" value="Unassembled WGS sequence"/>
</dbReference>
<feature type="region of interest" description="Disordered" evidence="6">
    <location>
        <begin position="1"/>
        <end position="92"/>
    </location>
</feature>
<dbReference type="OrthoDB" id="6365676at2759"/>
<keyword evidence="9" id="KW-1185">Reference proteome</keyword>
<keyword evidence="1" id="KW-0479">Metal-binding</keyword>
<evidence type="ECO:0000256" key="2">
    <source>
        <dbReference type="ARBA" id="ARBA00022737"/>
    </source>
</evidence>
<feature type="compositionally biased region" description="Polar residues" evidence="6">
    <location>
        <begin position="9"/>
        <end position="41"/>
    </location>
</feature>
<dbReference type="RefSeq" id="XP_024732889.1">
    <property type="nucleotide sequence ID" value="XM_024875442.1"/>
</dbReference>
<keyword evidence="2" id="KW-0677">Repeat</keyword>
<evidence type="ECO:0000313" key="8">
    <source>
        <dbReference type="EMBL" id="PMD55985.1"/>
    </source>
</evidence>
<dbReference type="PROSITE" id="PS50157">
    <property type="entry name" value="ZINC_FINGER_C2H2_2"/>
    <property type="match status" value="2"/>
</dbReference>
<feature type="domain" description="C2H2-type" evidence="7">
    <location>
        <begin position="201"/>
        <end position="230"/>
    </location>
</feature>
<evidence type="ECO:0000259" key="7">
    <source>
        <dbReference type="PROSITE" id="PS50157"/>
    </source>
</evidence>
<dbReference type="InterPro" id="IPR036236">
    <property type="entry name" value="Znf_C2H2_sf"/>
</dbReference>
<organism evidence="8 9">
    <name type="scientific">Hyaloscypha bicolor E</name>
    <dbReference type="NCBI Taxonomy" id="1095630"/>
    <lineage>
        <taxon>Eukaryota</taxon>
        <taxon>Fungi</taxon>
        <taxon>Dikarya</taxon>
        <taxon>Ascomycota</taxon>
        <taxon>Pezizomycotina</taxon>
        <taxon>Leotiomycetes</taxon>
        <taxon>Helotiales</taxon>
        <taxon>Hyaloscyphaceae</taxon>
        <taxon>Hyaloscypha</taxon>
        <taxon>Hyaloscypha bicolor</taxon>
    </lineage>
</organism>
<feature type="compositionally biased region" description="Polar residues" evidence="6">
    <location>
        <begin position="233"/>
        <end position="246"/>
    </location>
</feature>
<dbReference type="SUPFAM" id="SSF57667">
    <property type="entry name" value="beta-beta-alpha zinc fingers"/>
    <property type="match status" value="1"/>
</dbReference>
<dbReference type="GO" id="GO:0045944">
    <property type="term" value="P:positive regulation of transcription by RNA polymerase II"/>
    <property type="evidence" value="ECO:0007669"/>
    <property type="project" value="UniProtKB-ARBA"/>
</dbReference>
<feature type="domain" description="C2H2-type" evidence="7">
    <location>
        <begin position="168"/>
        <end position="200"/>
    </location>
</feature>
<keyword evidence="3 5" id="KW-0863">Zinc-finger</keyword>
<gene>
    <name evidence="8" type="ORF">K444DRAFT_537121</name>
</gene>
<dbReference type="InParanoid" id="A0A2J6SYY5"/>
<dbReference type="GO" id="GO:0005634">
    <property type="term" value="C:nucleus"/>
    <property type="evidence" value="ECO:0007669"/>
    <property type="project" value="UniProtKB-ARBA"/>
</dbReference>
<feature type="compositionally biased region" description="Basic and acidic residues" evidence="6">
    <location>
        <begin position="222"/>
        <end position="231"/>
    </location>
</feature>
<dbReference type="PANTHER" id="PTHR19818:SF139">
    <property type="entry name" value="PAIR-RULE PROTEIN ODD-PAIRED"/>
    <property type="match status" value="1"/>
</dbReference>
<dbReference type="GO" id="GO:0000978">
    <property type="term" value="F:RNA polymerase II cis-regulatory region sequence-specific DNA binding"/>
    <property type="evidence" value="ECO:0007669"/>
    <property type="project" value="TreeGrafter"/>
</dbReference>
<dbReference type="FunFam" id="3.30.160.60:FF:001075">
    <property type="entry name" value="Zinc finger, C2H2-type/integrase, DNA-binding protein"/>
    <property type="match status" value="1"/>
</dbReference>
<evidence type="ECO:0000313" key="9">
    <source>
        <dbReference type="Proteomes" id="UP000235371"/>
    </source>
</evidence>
<dbReference type="PROSITE" id="PS00028">
    <property type="entry name" value="ZINC_FINGER_C2H2_1"/>
    <property type="match status" value="1"/>
</dbReference>
<feature type="region of interest" description="Disordered" evidence="6">
    <location>
        <begin position="222"/>
        <end position="264"/>
    </location>
</feature>
<evidence type="ECO:0000256" key="6">
    <source>
        <dbReference type="SAM" id="MobiDB-lite"/>
    </source>
</evidence>
<dbReference type="PANTHER" id="PTHR19818">
    <property type="entry name" value="ZINC FINGER PROTEIN ZIC AND GLI"/>
    <property type="match status" value="1"/>
</dbReference>
<accession>A0A2J6SYY5</accession>
<evidence type="ECO:0000256" key="4">
    <source>
        <dbReference type="ARBA" id="ARBA00022833"/>
    </source>
</evidence>
<dbReference type="InterPro" id="IPR050329">
    <property type="entry name" value="GLI_C2H2-zinc-finger"/>
</dbReference>
<evidence type="ECO:0000256" key="1">
    <source>
        <dbReference type="ARBA" id="ARBA00022723"/>
    </source>
</evidence>
<dbReference type="STRING" id="1095630.A0A2J6SYY5"/>
<dbReference type="InterPro" id="IPR013087">
    <property type="entry name" value="Znf_C2H2_type"/>
</dbReference>
<sequence>MAGRPSMNARDSSGRNVSLLNDEPSSQNAQRNTLPYRNLSSQHEHSSMIRSHSSTSELSDPVSPSTPGLVRADSFDSQNTQDPRSPITPVFLNDLRNTSYTSAGYKDQAHFDYRDRNTGFEECSSTGQYQLFRPSYVDNRSSPFAESQMYDEEPYQNGGNSERGQKRYPCRFRENMGCEKTFTTSGHASRHSKIHTAEKGVSCSWPGCQKKFTRADNMKQHLETHTKDRPRSTPAQKSTLKSTLTVHSGVKKPSAVLSRSSCSPSRNAIATEVAPLLVDPALYAHSTSPGSPYGAPISSFQGRLMAARGENSPSGLDALAMAADYQTKS</sequence>
<reference evidence="8 9" key="1">
    <citation type="submission" date="2016-04" db="EMBL/GenBank/DDBJ databases">
        <title>A degradative enzymes factory behind the ericoid mycorrhizal symbiosis.</title>
        <authorList>
            <consortium name="DOE Joint Genome Institute"/>
            <person name="Martino E."/>
            <person name="Morin E."/>
            <person name="Grelet G."/>
            <person name="Kuo A."/>
            <person name="Kohler A."/>
            <person name="Daghino S."/>
            <person name="Barry K."/>
            <person name="Choi C."/>
            <person name="Cichocki N."/>
            <person name="Clum A."/>
            <person name="Copeland A."/>
            <person name="Hainaut M."/>
            <person name="Haridas S."/>
            <person name="Labutti K."/>
            <person name="Lindquist E."/>
            <person name="Lipzen A."/>
            <person name="Khouja H.-R."/>
            <person name="Murat C."/>
            <person name="Ohm R."/>
            <person name="Olson A."/>
            <person name="Spatafora J."/>
            <person name="Veneault-Fourrey C."/>
            <person name="Henrissat B."/>
            <person name="Grigoriev I."/>
            <person name="Martin F."/>
            <person name="Perotto S."/>
        </authorList>
    </citation>
    <scope>NUCLEOTIDE SEQUENCE [LARGE SCALE GENOMIC DNA]</scope>
    <source>
        <strain evidence="8 9">E</strain>
    </source>
</reference>
<dbReference type="GO" id="GO:0008270">
    <property type="term" value="F:zinc ion binding"/>
    <property type="evidence" value="ECO:0007669"/>
    <property type="project" value="UniProtKB-KW"/>
</dbReference>